<gene>
    <name evidence="4" type="ORF">ACFPJ4_02255</name>
</gene>
<dbReference type="InterPro" id="IPR009057">
    <property type="entry name" value="Homeodomain-like_sf"/>
</dbReference>
<proteinExistence type="predicted"/>
<protein>
    <submittedName>
        <fullName evidence="4">TetR/AcrR family transcriptional regulator</fullName>
    </submittedName>
</protein>
<dbReference type="Pfam" id="PF00440">
    <property type="entry name" value="TetR_N"/>
    <property type="match status" value="1"/>
</dbReference>
<keyword evidence="5" id="KW-1185">Reference proteome</keyword>
<evidence type="ECO:0000256" key="2">
    <source>
        <dbReference type="PROSITE-ProRule" id="PRU00335"/>
    </source>
</evidence>
<keyword evidence="1 2" id="KW-0238">DNA-binding</keyword>
<accession>A0ABW0NLZ4</accession>
<organism evidence="4 5">
    <name type="scientific">Lysinimonas soli</name>
    <dbReference type="NCBI Taxonomy" id="1074233"/>
    <lineage>
        <taxon>Bacteria</taxon>
        <taxon>Bacillati</taxon>
        <taxon>Actinomycetota</taxon>
        <taxon>Actinomycetes</taxon>
        <taxon>Micrococcales</taxon>
        <taxon>Microbacteriaceae</taxon>
        <taxon>Lysinimonas</taxon>
    </lineage>
</organism>
<dbReference type="Gene3D" id="1.10.357.10">
    <property type="entry name" value="Tetracycline Repressor, domain 2"/>
    <property type="match status" value="1"/>
</dbReference>
<reference evidence="5" key="1">
    <citation type="journal article" date="2019" name="Int. J. Syst. Evol. Microbiol.">
        <title>The Global Catalogue of Microorganisms (GCM) 10K type strain sequencing project: providing services to taxonomists for standard genome sequencing and annotation.</title>
        <authorList>
            <consortium name="The Broad Institute Genomics Platform"/>
            <consortium name="The Broad Institute Genome Sequencing Center for Infectious Disease"/>
            <person name="Wu L."/>
            <person name="Ma J."/>
        </authorList>
    </citation>
    <scope>NUCLEOTIDE SEQUENCE [LARGE SCALE GENOMIC DNA]</scope>
    <source>
        <strain evidence="5">CGMCC 4.6997</strain>
    </source>
</reference>
<comment type="caution">
    <text evidence="4">The sequence shown here is derived from an EMBL/GenBank/DDBJ whole genome shotgun (WGS) entry which is preliminary data.</text>
</comment>
<evidence type="ECO:0000259" key="3">
    <source>
        <dbReference type="PROSITE" id="PS50977"/>
    </source>
</evidence>
<evidence type="ECO:0000313" key="4">
    <source>
        <dbReference type="EMBL" id="MFC5501057.1"/>
    </source>
</evidence>
<feature type="DNA-binding region" description="H-T-H motif" evidence="2">
    <location>
        <begin position="32"/>
        <end position="51"/>
    </location>
</feature>
<dbReference type="EMBL" id="JBHSMG010000001">
    <property type="protein sequence ID" value="MFC5501057.1"/>
    <property type="molecule type" value="Genomic_DNA"/>
</dbReference>
<evidence type="ECO:0000256" key="1">
    <source>
        <dbReference type="ARBA" id="ARBA00023125"/>
    </source>
</evidence>
<dbReference type="Proteomes" id="UP001596039">
    <property type="component" value="Unassembled WGS sequence"/>
</dbReference>
<sequence>MKATAVASPSDVDRVLDTASAIVLDDGFESASMREIAARARITEGELLQLFASPGELFVGLVNREYRGIFRAVIDHIERDPQGGKLSRIYRHTIGAVHERPLARALYLTDPSALNSIMRGAYGFDFMPRLGIGDGFIDRMKKVGMVRHDVDSPSLSAVITTVAAGTALTAPHEELDQLVNGLVMLLERSVDTDAVDTGPGKAAFIEYATGPSGLR</sequence>
<evidence type="ECO:0000313" key="5">
    <source>
        <dbReference type="Proteomes" id="UP001596039"/>
    </source>
</evidence>
<name>A0ABW0NLZ4_9MICO</name>
<dbReference type="RefSeq" id="WP_386738662.1">
    <property type="nucleotide sequence ID" value="NZ_JBHSMG010000001.1"/>
</dbReference>
<dbReference type="PROSITE" id="PS50977">
    <property type="entry name" value="HTH_TETR_2"/>
    <property type="match status" value="1"/>
</dbReference>
<feature type="domain" description="HTH tetR-type" evidence="3">
    <location>
        <begin position="9"/>
        <end position="69"/>
    </location>
</feature>
<dbReference type="SUPFAM" id="SSF46689">
    <property type="entry name" value="Homeodomain-like"/>
    <property type="match status" value="1"/>
</dbReference>
<dbReference type="InterPro" id="IPR001647">
    <property type="entry name" value="HTH_TetR"/>
</dbReference>